<dbReference type="RefSeq" id="WP_004906446.1">
    <property type="nucleotide sequence ID" value="NZ_BJJW01000006.1"/>
</dbReference>
<dbReference type="GeneID" id="61102575"/>
<evidence type="ECO:0000313" key="3">
    <source>
        <dbReference type="EMBL" id="GDZ83964.1"/>
    </source>
</evidence>
<dbReference type="Gene3D" id="3.10.20.320">
    <property type="entry name" value="Putative peptidoglycan bound protein (lpxtg motif)"/>
    <property type="match status" value="1"/>
</dbReference>
<evidence type="ECO:0000313" key="4">
    <source>
        <dbReference type="Proteomes" id="UP000323274"/>
    </source>
</evidence>
<reference evidence="3 4" key="1">
    <citation type="submission" date="2019-04" db="EMBL/GenBank/DDBJ databases">
        <title>A pseudo-fructophilic Leuconostoc citreum strain F192-5 isolated from peel of satsuma mandarin: the first report for isolation and characterization of strain-dependent fructophilic-like characteristics.</title>
        <authorList>
            <person name="Maeno S."/>
            <person name="Tanizawa Y."/>
            <person name="Kajikawa A."/>
            <person name="Kanesaki Y."/>
            <person name="Kubota E."/>
            <person name="Arita M."/>
            <person name="Leon D."/>
            <person name="Endo A."/>
        </authorList>
    </citation>
    <scope>NUCLEOTIDE SEQUENCE [LARGE SCALE GENOMIC DNA]</scope>
    <source>
        <strain evidence="3 4">F192-5</strain>
    </source>
</reference>
<dbReference type="AlphaFoldDB" id="A0A5A5U2M1"/>
<dbReference type="Proteomes" id="UP000323274">
    <property type="component" value="Unassembled WGS sequence"/>
</dbReference>
<evidence type="ECO:0000256" key="1">
    <source>
        <dbReference type="ARBA" id="ARBA00022737"/>
    </source>
</evidence>
<organism evidence="3 4">
    <name type="scientific">Leuconostoc citreum</name>
    <dbReference type="NCBI Taxonomy" id="33964"/>
    <lineage>
        <taxon>Bacteria</taxon>
        <taxon>Bacillati</taxon>
        <taxon>Bacillota</taxon>
        <taxon>Bacilli</taxon>
        <taxon>Lactobacillales</taxon>
        <taxon>Lactobacillaceae</taxon>
        <taxon>Leuconostoc</taxon>
    </lineage>
</organism>
<keyword evidence="1" id="KW-0677">Repeat</keyword>
<feature type="domain" description="MucBP" evidence="2">
    <location>
        <begin position="6"/>
        <end position="69"/>
    </location>
</feature>
<dbReference type="InterPro" id="IPR009459">
    <property type="entry name" value="MucBP_dom"/>
</dbReference>
<dbReference type="Pfam" id="PF06458">
    <property type="entry name" value="MucBP"/>
    <property type="match status" value="1"/>
</dbReference>
<gene>
    <name evidence="3" type="ORF">LCIT_12060</name>
</gene>
<accession>A0A5A5U2M1</accession>
<comment type="caution">
    <text evidence="3">The sequence shown here is derived from an EMBL/GenBank/DDBJ whole genome shotgun (WGS) entry which is preliminary data.</text>
</comment>
<dbReference type="EMBL" id="BJJW01000006">
    <property type="protein sequence ID" value="GDZ83964.1"/>
    <property type="molecule type" value="Genomic_DNA"/>
</dbReference>
<evidence type="ECO:0000259" key="2">
    <source>
        <dbReference type="Pfam" id="PF06458"/>
    </source>
</evidence>
<name>A0A5A5U2M1_LEUCI</name>
<sequence length="229" mass="25740">MTTEAPVWVYYENIATKEQLQTPVRLDGHIGAQYLIETPDIADFTYVDNSGNLTGVFGNLPQALHLYYRPATWRAVHRVMMYIKVNFDVIAFSEPEDNAEPAATLTTGTYWATSLRAISANGQFWYQIGDHAWLPYNDSQMILSDTAPTAENINYINDQAIENNQPNALVNFLPGQSTEVFSEPYGIPVGSVLDGDFVAIAKEEHHDNGIVWYKLADLGWINSLYIDKL</sequence>
<proteinExistence type="predicted"/>
<protein>
    <recommendedName>
        <fullName evidence="2">MucBP domain-containing protein</fullName>
    </recommendedName>
</protein>